<dbReference type="VEuPathDB" id="FungiDB:RhiirA1_460486"/>
<dbReference type="VEuPathDB" id="FungiDB:FUN_013950"/>
<gene>
    <name evidence="1" type="ORF">RhiirA5_411735</name>
</gene>
<protein>
    <submittedName>
        <fullName evidence="1">Uncharacterized protein</fullName>
    </submittedName>
</protein>
<proteinExistence type="predicted"/>
<dbReference type="VEuPathDB" id="FungiDB:RhiirFUN_017137"/>
<reference evidence="1 2" key="1">
    <citation type="submission" date="2016-04" db="EMBL/GenBank/DDBJ databases">
        <title>Genome analyses suggest a sexual origin of heterokaryosis in a supposedly ancient asexual fungus.</title>
        <authorList>
            <person name="Ropars J."/>
            <person name="Sedzielewska K."/>
            <person name="Noel J."/>
            <person name="Charron P."/>
            <person name="Farinelli L."/>
            <person name="Marton T."/>
            <person name="Kruger M."/>
            <person name="Pelin A."/>
            <person name="Brachmann A."/>
            <person name="Corradi N."/>
        </authorList>
    </citation>
    <scope>NUCLEOTIDE SEQUENCE [LARGE SCALE GENOMIC DNA]</scope>
    <source>
        <strain evidence="1 2">A5</strain>
    </source>
</reference>
<dbReference type="AlphaFoldDB" id="A0A2N0Q0F5"/>
<evidence type="ECO:0000313" key="1">
    <source>
        <dbReference type="EMBL" id="PKC12525.1"/>
    </source>
</evidence>
<accession>A0A2N0Q0F5</accession>
<dbReference type="Proteomes" id="UP000232722">
    <property type="component" value="Unassembled WGS sequence"/>
</dbReference>
<dbReference type="EMBL" id="LLXJ01000245">
    <property type="protein sequence ID" value="PKC12525.1"/>
    <property type="molecule type" value="Genomic_DNA"/>
</dbReference>
<comment type="caution">
    <text evidence="1">The sequence shown here is derived from an EMBL/GenBank/DDBJ whole genome shotgun (WGS) entry which is preliminary data.</text>
</comment>
<organism evidence="1 2">
    <name type="scientific">Rhizophagus irregularis</name>
    <dbReference type="NCBI Taxonomy" id="588596"/>
    <lineage>
        <taxon>Eukaryota</taxon>
        <taxon>Fungi</taxon>
        <taxon>Fungi incertae sedis</taxon>
        <taxon>Mucoromycota</taxon>
        <taxon>Glomeromycotina</taxon>
        <taxon>Glomeromycetes</taxon>
        <taxon>Glomerales</taxon>
        <taxon>Glomeraceae</taxon>
        <taxon>Rhizophagus</taxon>
    </lineage>
</organism>
<evidence type="ECO:0000313" key="2">
    <source>
        <dbReference type="Proteomes" id="UP000232722"/>
    </source>
</evidence>
<sequence>MDKLSARSRILKGHRSAVVTIFLQANPSYPTTPSIASIYLLQNISHIGNLGFTEKEKNDLRKYFIGNKKRQNDVQTLLLGCTTNEEKLAFVKSLITPDLKSTLESNFDLIRSELRCIRSELGNIYEVSARLEVAKFSDSHYASNFEIFGLNGFIWLSLLRKKFLNEKPRYDSPIYIQAYRAEKLSKYINQNKDMKNKLEESIAVIRSLPQDKNFIKILNTLADRAEKDLNAWEAHEKNSASMSENHLYLANTKFLGVMLITSYILDPKIAIENNHVFIFTHLRVLHLTSYLDMKNVSIEIGEIKLMTKNISHGYRQLLIRLASLRFVIKALNSKGDEVANYKCDLVGVLYVPKVPTINIPSSWEHGITFPKGTNHTIRIVVVAVKNIASLLT</sequence>
<reference evidence="1 2" key="2">
    <citation type="submission" date="2017-09" db="EMBL/GenBank/DDBJ databases">
        <title>Extensive intraspecific genome diversity in a model arbuscular mycorrhizal fungus.</title>
        <authorList>
            <person name="Chen E.C."/>
            <person name="Morin E."/>
            <person name="Beaudet D."/>
            <person name="Noel J."/>
            <person name="Ndikumana S."/>
            <person name="Charron P."/>
            <person name="St-Onge C."/>
            <person name="Giorgi J."/>
            <person name="Grigoriev I.V."/>
            <person name="Roux C."/>
            <person name="Martin F.M."/>
            <person name="Corradi N."/>
        </authorList>
    </citation>
    <scope>NUCLEOTIDE SEQUENCE [LARGE SCALE GENOMIC DNA]</scope>
    <source>
        <strain evidence="1 2">A5</strain>
    </source>
</reference>
<name>A0A2N0Q0F5_9GLOM</name>